<dbReference type="EMBL" id="MBFT01001094">
    <property type="protein sequence ID" value="PVU85369.1"/>
    <property type="molecule type" value="Genomic_DNA"/>
</dbReference>
<organism evidence="1 2">
    <name type="scientific">Furculomyces boomerangus</name>
    <dbReference type="NCBI Taxonomy" id="61424"/>
    <lineage>
        <taxon>Eukaryota</taxon>
        <taxon>Fungi</taxon>
        <taxon>Fungi incertae sedis</taxon>
        <taxon>Zoopagomycota</taxon>
        <taxon>Kickxellomycotina</taxon>
        <taxon>Harpellomycetes</taxon>
        <taxon>Harpellales</taxon>
        <taxon>Harpellaceae</taxon>
        <taxon>Furculomyces</taxon>
    </lineage>
</organism>
<dbReference type="AlphaFoldDB" id="A0A2T9XZ41"/>
<comment type="caution">
    <text evidence="1">The sequence shown here is derived from an EMBL/GenBank/DDBJ whole genome shotgun (WGS) entry which is preliminary data.</text>
</comment>
<accession>A0A2T9XZ41</accession>
<reference evidence="1 2" key="1">
    <citation type="journal article" date="2018" name="MBio">
        <title>Comparative Genomics Reveals the Core Gene Toolbox for the Fungus-Insect Symbiosis.</title>
        <authorList>
            <person name="Wang Y."/>
            <person name="Stata M."/>
            <person name="Wang W."/>
            <person name="Stajich J.E."/>
            <person name="White M.M."/>
            <person name="Moncalvo J.M."/>
        </authorList>
    </citation>
    <scope>NUCLEOTIDE SEQUENCE [LARGE SCALE GENOMIC DNA]</scope>
    <source>
        <strain evidence="1 2">AUS-77-4</strain>
    </source>
</reference>
<evidence type="ECO:0000313" key="1">
    <source>
        <dbReference type="EMBL" id="PVU85369.1"/>
    </source>
</evidence>
<dbReference type="Proteomes" id="UP000245699">
    <property type="component" value="Unassembled WGS sequence"/>
</dbReference>
<keyword evidence="2" id="KW-1185">Reference proteome</keyword>
<feature type="non-terminal residue" evidence="1">
    <location>
        <position position="1"/>
    </location>
</feature>
<gene>
    <name evidence="1" type="ORF">BB559_007066</name>
</gene>
<protein>
    <submittedName>
        <fullName evidence="1">Uncharacterized protein</fullName>
    </submittedName>
</protein>
<evidence type="ECO:0000313" key="2">
    <source>
        <dbReference type="Proteomes" id="UP000245699"/>
    </source>
</evidence>
<proteinExistence type="predicted"/>
<sequence>RERDSTFVESNDLLYLLEEPIVGVTAIEEIEEMEDLSQQIEENSEYTIKMPSIQVLKRLQNEDDKLKELFSEIGSSSRQSKYLKERLSHYIVKEGLLYNVEEKIN</sequence>
<name>A0A2T9XZ41_9FUNG</name>